<proteinExistence type="inferred from homology"/>
<dbReference type="EMBL" id="SNXW01000001">
    <property type="protein sequence ID" value="TDP88392.1"/>
    <property type="molecule type" value="Genomic_DNA"/>
</dbReference>
<dbReference type="Gene3D" id="1.20.120.340">
    <property type="entry name" value="Flagellar protein FliS"/>
    <property type="match status" value="1"/>
</dbReference>
<dbReference type="InterPro" id="IPR003713">
    <property type="entry name" value="FliS"/>
</dbReference>
<evidence type="ECO:0000256" key="3">
    <source>
        <dbReference type="ARBA" id="ARBA00022490"/>
    </source>
</evidence>
<keyword evidence="4" id="KW-1005">Bacterial flagellum biogenesis</keyword>
<dbReference type="Proteomes" id="UP000294593">
    <property type="component" value="Unassembled WGS sequence"/>
</dbReference>
<organism evidence="6 7">
    <name type="scientific">Aquabacterium commune</name>
    <dbReference type="NCBI Taxonomy" id="70586"/>
    <lineage>
        <taxon>Bacteria</taxon>
        <taxon>Pseudomonadati</taxon>
        <taxon>Pseudomonadota</taxon>
        <taxon>Betaproteobacteria</taxon>
        <taxon>Burkholderiales</taxon>
        <taxon>Aquabacterium</taxon>
    </lineage>
</organism>
<evidence type="ECO:0000256" key="4">
    <source>
        <dbReference type="ARBA" id="ARBA00022795"/>
    </source>
</evidence>
<dbReference type="SUPFAM" id="SSF101116">
    <property type="entry name" value="Flagellar export chaperone FliS"/>
    <property type="match status" value="1"/>
</dbReference>
<evidence type="ECO:0000313" key="6">
    <source>
        <dbReference type="EMBL" id="TDP88392.1"/>
    </source>
</evidence>
<dbReference type="NCBIfam" id="TIGR00208">
    <property type="entry name" value="fliS"/>
    <property type="match status" value="1"/>
</dbReference>
<sequence>MGACSMAAAFKLSRRKSITHSTLITSQSLKMYAPASPFSRPLPTGDRTQSNLYRQVGVETSISGASPHQLVKLLLDGFFEALTDGRGAMRKGDIEAKAQALSRALRIVDEGLKASLDLQAGGELAQNLHGLYTYVCLRLTQANLRNDEAILDECQNLMQPIRDAWQNIKPTQTDVVRGGMEVHA</sequence>
<reference evidence="6 7" key="1">
    <citation type="submission" date="2019-03" db="EMBL/GenBank/DDBJ databases">
        <title>Genomic Encyclopedia of Type Strains, Phase IV (KMG-IV): sequencing the most valuable type-strain genomes for metagenomic binning, comparative biology and taxonomic classification.</title>
        <authorList>
            <person name="Goeker M."/>
        </authorList>
    </citation>
    <scope>NUCLEOTIDE SEQUENCE [LARGE SCALE GENOMIC DNA]</scope>
    <source>
        <strain evidence="6 7">DSM 11901</strain>
    </source>
</reference>
<evidence type="ECO:0000256" key="1">
    <source>
        <dbReference type="ARBA" id="ARBA00004514"/>
    </source>
</evidence>
<evidence type="ECO:0000256" key="5">
    <source>
        <dbReference type="ARBA" id="ARBA00023186"/>
    </source>
</evidence>
<keyword evidence="6" id="KW-0966">Cell projection</keyword>
<evidence type="ECO:0000313" key="7">
    <source>
        <dbReference type="Proteomes" id="UP000294593"/>
    </source>
</evidence>
<accession>A0A4R6RP43</accession>
<comment type="caution">
    <text evidence="6">The sequence shown here is derived from an EMBL/GenBank/DDBJ whole genome shotgun (WGS) entry which is preliminary data.</text>
</comment>
<protein>
    <submittedName>
        <fullName evidence="6">Flagellar protein FliS</fullName>
    </submittedName>
</protein>
<dbReference type="AlphaFoldDB" id="A0A4R6RP43"/>
<evidence type="ECO:0000256" key="2">
    <source>
        <dbReference type="ARBA" id="ARBA00008787"/>
    </source>
</evidence>
<dbReference type="InterPro" id="IPR036584">
    <property type="entry name" value="FliS_sf"/>
</dbReference>
<keyword evidence="3" id="KW-0963">Cytoplasm</keyword>
<keyword evidence="7" id="KW-1185">Reference proteome</keyword>
<dbReference type="GO" id="GO:0071973">
    <property type="term" value="P:bacterial-type flagellum-dependent cell motility"/>
    <property type="evidence" value="ECO:0007669"/>
    <property type="project" value="TreeGrafter"/>
</dbReference>
<dbReference type="GO" id="GO:0044780">
    <property type="term" value="P:bacterial-type flagellum assembly"/>
    <property type="evidence" value="ECO:0007669"/>
    <property type="project" value="InterPro"/>
</dbReference>
<keyword evidence="6" id="KW-0282">Flagellum</keyword>
<comment type="similarity">
    <text evidence="2">Belongs to the FliS family.</text>
</comment>
<keyword evidence="5" id="KW-0143">Chaperone</keyword>
<gene>
    <name evidence="6" type="ORF">EV672_101539</name>
</gene>
<keyword evidence="6" id="KW-0969">Cilium</keyword>
<dbReference type="Pfam" id="PF02561">
    <property type="entry name" value="FliS"/>
    <property type="match status" value="1"/>
</dbReference>
<comment type="subcellular location">
    <subcellularLocation>
        <location evidence="1">Cytoplasm</location>
        <location evidence="1">Cytosol</location>
    </subcellularLocation>
</comment>
<dbReference type="PANTHER" id="PTHR34773">
    <property type="entry name" value="FLAGELLAR SECRETION CHAPERONE FLIS"/>
    <property type="match status" value="1"/>
</dbReference>
<name>A0A4R6RP43_9BURK</name>
<dbReference type="PANTHER" id="PTHR34773:SF1">
    <property type="entry name" value="FLAGELLAR SECRETION CHAPERONE FLIS"/>
    <property type="match status" value="1"/>
</dbReference>
<dbReference type="GO" id="GO:0005829">
    <property type="term" value="C:cytosol"/>
    <property type="evidence" value="ECO:0007669"/>
    <property type="project" value="UniProtKB-SubCell"/>
</dbReference>
<dbReference type="CDD" id="cd16098">
    <property type="entry name" value="FliS"/>
    <property type="match status" value="1"/>
</dbReference>